<dbReference type="GO" id="GO:0005634">
    <property type="term" value="C:nucleus"/>
    <property type="evidence" value="ECO:0007669"/>
    <property type="project" value="UniProtKB-SubCell"/>
</dbReference>
<sequence>MEGAYLLPVKHTVHVNVTSKPLHRLHPPRSKERTTAGGPRTIRIFCDDREATDSSSEEEFCYQRRRVKRYMQEVRLEARPARATPSDDVPEGKPNRATAGPRKTKKVAAAPARTMPSGFPRFRGVRRRPWGKYAAEIRDPSRRVRVWLGTYDTAEEAAKVYDSAAIQLRGPDATTNFSCRSPDVAVAQEPPPLAANVSETNLSVYGGYESSEDSRNMSSPTSVLRGFPSSSAPDETRKPAGEYSGEFMFDEMPFHSEILDIGLSVPAIFEESPAPLSFFPDETLMLGSGFDLRLSSRQDDDDFFNEIGDLFPLDPLLAITSTIC</sequence>
<dbReference type="PROSITE" id="PS51032">
    <property type="entry name" value="AP2_ERF"/>
    <property type="match status" value="1"/>
</dbReference>
<name>A0A2I0ATV3_9ASPA</name>
<dbReference type="InterPro" id="IPR016177">
    <property type="entry name" value="DNA-bd_dom_sf"/>
</dbReference>
<dbReference type="Proteomes" id="UP000236161">
    <property type="component" value="Unassembled WGS sequence"/>
</dbReference>
<evidence type="ECO:0000313" key="9">
    <source>
        <dbReference type="Proteomes" id="UP000236161"/>
    </source>
</evidence>
<feature type="domain" description="AP2/ERF" evidence="7">
    <location>
        <begin position="121"/>
        <end position="178"/>
    </location>
</feature>
<evidence type="ECO:0000256" key="5">
    <source>
        <dbReference type="ARBA" id="ARBA00023242"/>
    </source>
</evidence>
<evidence type="ECO:0000256" key="3">
    <source>
        <dbReference type="ARBA" id="ARBA00023125"/>
    </source>
</evidence>
<evidence type="ECO:0000256" key="1">
    <source>
        <dbReference type="ARBA" id="ARBA00004123"/>
    </source>
</evidence>
<keyword evidence="9" id="KW-1185">Reference proteome</keyword>
<evidence type="ECO:0000313" key="8">
    <source>
        <dbReference type="EMBL" id="PKA58970.1"/>
    </source>
</evidence>
<feature type="region of interest" description="Disordered" evidence="6">
    <location>
        <begin position="208"/>
        <end position="241"/>
    </location>
</feature>
<dbReference type="CDD" id="cd00018">
    <property type="entry name" value="AP2"/>
    <property type="match status" value="1"/>
</dbReference>
<feature type="compositionally biased region" description="Polar residues" evidence="6">
    <location>
        <begin position="216"/>
        <end position="233"/>
    </location>
</feature>
<gene>
    <name evidence="8" type="primary">CRF4</name>
    <name evidence="8" type="ORF">AXF42_Ash001063</name>
</gene>
<dbReference type="Gene3D" id="3.30.730.10">
    <property type="entry name" value="AP2/ERF domain"/>
    <property type="match status" value="1"/>
</dbReference>
<comment type="subcellular location">
    <subcellularLocation>
        <location evidence="1">Nucleus</location>
    </subcellularLocation>
</comment>
<keyword evidence="2" id="KW-0805">Transcription regulation</keyword>
<dbReference type="FunFam" id="3.30.730.10:FF:000001">
    <property type="entry name" value="Ethylene-responsive transcription factor 2"/>
    <property type="match status" value="1"/>
</dbReference>
<evidence type="ECO:0000256" key="2">
    <source>
        <dbReference type="ARBA" id="ARBA00023015"/>
    </source>
</evidence>
<dbReference type="GO" id="GO:0003700">
    <property type="term" value="F:DNA-binding transcription factor activity"/>
    <property type="evidence" value="ECO:0007669"/>
    <property type="project" value="InterPro"/>
</dbReference>
<dbReference type="STRING" id="1088818.A0A2I0ATV3"/>
<evidence type="ECO:0000256" key="4">
    <source>
        <dbReference type="ARBA" id="ARBA00023163"/>
    </source>
</evidence>
<dbReference type="SMART" id="SM00380">
    <property type="entry name" value="AP2"/>
    <property type="match status" value="1"/>
</dbReference>
<keyword evidence="5" id="KW-0539">Nucleus</keyword>
<keyword evidence="4" id="KW-0804">Transcription</keyword>
<dbReference type="Pfam" id="PF00847">
    <property type="entry name" value="AP2"/>
    <property type="match status" value="1"/>
</dbReference>
<evidence type="ECO:0000259" key="7">
    <source>
        <dbReference type="PROSITE" id="PS51032"/>
    </source>
</evidence>
<dbReference type="OrthoDB" id="777519at2759"/>
<dbReference type="PANTHER" id="PTHR31194:SF140">
    <property type="entry name" value="ETHYLENE-RESPONSIVE TRANSCRIPTION FACTOR CRF2"/>
    <property type="match status" value="1"/>
</dbReference>
<dbReference type="AlphaFoldDB" id="A0A2I0ATV3"/>
<keyword evidence="3" id="KW-0238">DNA-binding</keyword>
<dbReference type="PRINTS" id="PR00367">
    <property type="entry name" value="ETHRSPELEMNT"/>
</dbReference>
<dbReference type="GO" id="GO:0003677">
    <property type="term" value="F:DNA binding"/>
    <property type="evidence" value="ECO:0007669"/>
    <property type="project" value="UniProtKB-KW"/>
</dbReference>
<dbReference type="SUPFAM" id="SSF54171">
    <property type="entry name" value="DNA-binding domain"/>
    <property type="match status" value="1"/>
</dbReference>
<dbReference type="InterPro" id="IPR001471">
    <property type="entry name" value="AP2/ERF_dom"/>
</dbReference>
<evidence type="ECO:0000256" key="6">
    <source>
        <dbReference type="SAM" id="MobiDB-lite"/>
    </source>
</evidence>
<proteinExistence type="predicted"/>
<dbReference type="InterPro" id="IPR036955">
    <property type="entry name" value="AP2/ERF_dom_sf"/>
</dbReference>
<feature type="region of interest" description="Disordered" evidence="6">
    <location>
        <begin position="22"/>
        <end position="41"/>
    </location>
</feature>
<reference evidence="8 9" key="1">
    <citation type="journal article" date="2017" name="Nature">
        <title>The Apostasia genome and the evolution of orchids.</title>
        <authorList>
            <person name="Zhang G.Q."/>
            <person name="Liu K.W."/>
            <person name="Li Z."/>
            <person name="Lohaus R."/>
            <person name="Hsiao Y.Y."/>
            <person name="Niu S.C."/>
            <person name="Wang J.Y."/>
            <person name="Lin Y.C."/>
            <person name="Xu Q."/>
            <person name="Chen L.J."/>
            <person name="Yoshida K."/>
            <person name="Fujiwara S."/>
            <person name="Wang Z.W."/>
            <person name="Zhang Y.Q."/>
            <person name="Mitsuda N."/>
            <person name="Wang M."/>
            <person name="Liu G.H."/>
            <person name="Pecoraro L."/>
            <person name="Huang H.X."/>
            <person name="Xiao X.J."/>
            <person name="Lin M."/>
            <person name="Wu X.Y."/>
            <person name="Wu W.L."/>
            <person name="Chen Y.Y."/>
            <person name="Chang S.B."/>
            <person name="Sakamoto S."/>
            <person name="Ohme-Takagi M."/>
            <person name="Yagi M."/>
            <person name="Zeng S.J."/>
            <person name="Shen C.Y."/>
            <person name="Yeh C.M."/>
            <person name="Luo Y.B."/>
            <person name="Tsai W.C."/>
            <person name="Van de Peer Y."/>
            <person name="Liu Z.J."/>
        </authorList>
    </citation>
    <scope>NUCLEOTIDE SEQUENCE [LARGE SCALE GENOMIC DNA]</scope>
    <source>
        <strain evidence="9">cv. Shenzhen</strain>
        <tissue evidence="8">Stem</tissue>
    </source>
</reference>
<dbReference type="EMBL" id="KZ451950">
    <property type="protein sequence ID" value="PKA58970.1"/>
    <property type="molecule type" value="Genomic_DNA"/>
</dbReference>
<accession>A0A2I0ATV3</accession>
<dbReference type="InterPro" id="IPR050913">
    <property type="entry name" value="AP2/ERF_ERF"/>
</dbReference>
<dbReference type="PANTHER" id="PTHR31194">
    <property type="entry name" value="SHN SHINE , DNA BINDING / TRANSCRIPTION FACTOR"/>
    <property type="match status" value="1"/>
</dbReference>
<feature type="region of interest" description="Disordered" evidence="6">
    <location>
        <begin position="76"/>
        <end position="123"/>
    </location>
</feature>
<protein>
    <submittedName>
        <fullName evidence="8">Ethylene-responsive transcription factor CRF4</fullName>
    </submittedName>
</protein>
<organism evidence="8 9">
    <name type="scientific">Apostasia shenzhenica</name>
    <dbReference type="NCBI Taxonomy" id="1088818"/>
    <lineage>
        <taxon>Eukaryota</taxon>
        <taxon>Viridiplantae</taxon>
        <taxon>Streptophyta</taxon>
        <taxon>Embryophyta</taxon>
        <taxon>Tracheophyta</taxon>
        <taxon>Spermatophyta</taxon>
        <taxon>Magnoliopsida</taxon>
        <taxon>Liliopsida</taxon>
        <taxon>Asparagales</taxon>
        <taxon>Orchidaceae</taxon>
        <taxon>Apostasioideae</taxon>
        <taxon>Apostasia</taxon>
    </lineage>
</organism>